<proteinExistence type="predicted"/>
<protein>
    <submittedName>
        <fullName evidence="1">Uncharacterized protein</fullName>
    </submittedName>
</protein>
<name>A0A5E6YPU6_PSEFL</name>
<evidence type="ECO:0000313" key="2">
    <source>
        <dbReference type="Proteomes" id="UP000326437"/>
    </source>
</evidence>
<sequence length="202" mass="22429">MLFEACRKSVHAFVGAHLVEDHAQHFRVFWPAKQLGLQLHPTRQLGQHFVFRGRDQDHFSIQALGQVQVDPCRVAGRAGGHHAFDNQHVLADGRLLIEVDDFFEQLIELAVTQHALDMGQAQRGRRLEAVGAGHQFSGALRPQIPRVRLGNGLEKPDFKPGALKSANQAQANGCQTHTKIGGRDKESLHASFLTWQCKGNTL</sequence>
<accession>A0A5E6YPU6</accession>
<organism evidence="1 2">
    <name type="scientific">Pseudomonas fluorescens</name>
    <dbReference type="NCBI Taxonomy" id="294"/>
    <lineage>
        <taxon>Bacteria</taxon>
        <taxon>Pseudomonadati</taxon>
        <taxon>Pseudomonadota</taxon>
        <taxon>Gammaproteobacteria</taxon>
        <taxon>Pseudomonadales</taxon>
        <taxon>Pseudomonadaceae</taxon>
        <taxon>Pseudomonas</taxon>
    </lineage>
</organism>
<dbReference type="EMBL" id="CABVHO010000011">
    <property type="protein sequence ID" value="VVN54839.1"/>
    <property type="molecule type" value="Genomic_DNA"/>
</dbReference>
<dbReference type="AlphaFoldDB" id="A0A5E6YPU6"/>
<reference evidence="1 2" key="1">
    <citation type="submission" date="2019-09" db="EMBL/GenBank/DDBJ databases">
        <authorList>
            <person name="Chandra G."/>
            <person name="Truman W A."/>
        </authorList>
    </citation>
    <scope>NUCLEOTIDE SEQUENCE [LARGE SCALE GENOMIC DNA]</scope>
    <source>
        <strain evidence="1">PS685</strain>
    </source>
</reference>
<gene>
    <name evidence="1" type="ORF">PS685_01706</name>
</gene>
<evidence type="ECO:0000313" key="1">
    <source>
        <dbReference type="EMBL" id="VVN54839.1"/>
    </source>
</evidence>
<dbReference type="Proteomes" id="UP000326437">
    <property type="component" value="Unassembled WGS sequence"/>
</dbReference>